<dbReference type="PANTHER" id="PTHR34293">
    <property type="entry name" value="HTH-TYPE TRANSCRIPTIONAL REGULATOR TRMBL2"/>
    <property type="match status" value="1"/>
</dbReference>
<feature type="domain" description="Transcription regulator TrmB N-terminal" evidence="2">
    <location>
        <begin position="11"/>
        <end position="76"/>
    </location>
</feature>
<comment type="similarity">
    <text evidence="1">Belongs to the transcriptional regulator TrmB family.</text>
</comment>
<accession>A0A2K5ATC0</accession>
<dbReference type="Gene3D" id="1.10.10.10">
    <property type="entry name" value="Winged helix-like DNA-binding domain superfamily/Winged helix DNA-binding domain"/>
    <property type="match status" value="1"/>
</dbReference>
<dbReference type="InterPro" id="IPR021586">
    <property type="entry name" value="Tscrpt_reg_TrmB_C"/>
</dbReference>
<dbReference type="PANTHER" id="PTHR34293:SF1">
    <property type="entry name" value="HTH-TYPE TRANSCRIPTIONAL REGULATOR TRMBL2"/>
    <property type="match status" value="1"/>
</dbReference>
<proteinExistence type="inferred from homology"/>
<dbReference type="InterPro" id="IPR036388">
    <property type="entry name" value="WH-like_DNA-bd_sf"/>
</dbReference>
<dbReference type="AlphaFoldDB" id="A0A2K5ATC0"/>
<evidence type="ECO:0000259" key="3">
    <source>
        <dbReference type="Pfam" id="PF11495"/>
    </source>
</evidence>
<gene>
    <name evidence="4" type="ORF">NCAV_1735</name>
</gene>
<sequence length="255" mass="28358">MISEKARKAMEGIGLTSYEIKAYTTLLVEGALTAQELSIRSGVPYSKIYEVLGKLEEKGWIESDGSRPTKFYPRSPATALEAMKARMESEMRDAESTIVGELMPLYDKSGAKEKPEIWVLRGLHNILAKVKEVILGCEKELLVALPAVAEGMSKQMQPLLRQLREKGVRITILASESTSSEVIKALSRVAEVRFKDSMFGGGVISDSRQVILLLASERMGNEPLAILAEHTGLAGFAREYFNYLWKEARDIDYHS</sequence>
<dbReference type="InterPro" id="IPR036390">
    <property type="entry name" value="WH_DNA-bd_sf"/>
</dbReference>
<dbReference type="Pfam" id="PF11495">
    <property type="entry name" value="Regulator_TrmB"/>
    <property type="match status" value="1"/>
</dbReference>
<dbReference type="InterPro" id="IPR011991">
    <property type="entry name" value="ArsR-like_HTH"/>
</dbReference>
<feature type="domain" description="Transcription regulator TrmB C-terminal" evidence="3">
    <location>
        <begin position="116"/>
        <end position="252"/>
    </location>
</feature>
<dbReference type="GeneID" id="41595717"/>
<dbReference type="RefSeq" id="WP_103286533.1">
    <property type="nucleotide sequence ID" value="NZ_LT981265.1"/>
</dbReference>
<dbReference type="Proteomes" id="UP000236248">
    <property type="component" value="Chromosome NCAV"/>
</dbReference>
<dbReference type="CDD" id="cd00090">
    <property type="entry name" value="HTH_ARSR"/>
    <property type="match status" value="1"/>
</dbReference>
<dbReference type="EMBL" id="LT981265">
    <property type="protein sequence ID" value="SPC34898.1"/>
    <property type="molecule type" value="Genomic_DNA"/>
</dbReference>
<organism evidence="4 5">
    <name type="scientific">Candidatus Nitrosocaldus cavascurensis</name>
    <dbReference type="NCBI Taxonomy" id="2058097"/>
    <lineage>
        <taxon>Archaea</taxon>
        <taxon>Nitrososphaerota</taxon>
        <taxon>Nitrososphaeria</taxon>
        <taxon>Candidatus Nitrosocaldales</taxon>
        <taxon>Candidatus Nitrosocaldaceae</taxon>
        <taxon>Candidatus Nitrosocaldus</taxon>
    </lineage>
</organism>
<dbReference type="KEGG" id="ncv:NCAV_1735"/>
<reference evidence="5" key="1">
    <citation type="submission" date="2018-01" db="EMBL/GenBank/DDBJ databases">
        <authorList>
            <person name="Kerou L M."/>
        </authorList>
    </citation>
    <scope>NUCLEOTIDE SEQUENCE [LARGE SCALE GENOMIC DNA]</scope>
    <source>
        <strain evidence="5">SCU2</strain>
    </source>
</reference>
<name>A0A2K5ATC0_9ARCH</name>
<dbReference type="Pfam" id="PF01978">
    <property type="entry name" value="TrmB"/>
    <property type="match status" value="1"/>
</dbReference>
<evidence type="ECO:0000259" key="2">
    <source>
        <dbReference type="Pfam" id="PF01978"/>
    </source>
</evidence>
<dbReference type="Gene3D" id="3.30.870.10">
    <property type="entry name" value="Endonuclease Chain A"/>
    <property type="match status" value="1"/>
</dbReference>
<dbReference type="InterPro" id="IPR051797">
    <property type="entry name" value="TrmB-like"/>
</dbReference>
<dbReference type="InterPro" id="IPR002831">
    <property type="entry name" value="Tscrpt_reg_TrmB_N"/>
</dbReference>
<dbReference type="CDD" id="cd09124">
    <property type="entry name" value="PLDc_like_TrmB_middle"/>
    <property type="match status" value="1"/>
</dbReference>
<dbReference type="SUPFAM" id="SSF46785">
    <property type="entry name" value="Winged helix' DNA-binding domain"/>
    <property type="match status" value="1"/>
</dbReference>
<evidence type="ECO:0000256" key="1">
    <source>
        <dbReference type="ARBA" id="ARBA00007287"/>
    </source>
</evidence>
<protein>
    <submittedName>
        <fullName evidence="4">Transcriptional regulator</fullName>
    </submittedName>
</protein>
<evidence type="ECO:0000313" key="5">
    <source>
        <dbReference type="Proteomes" id="UP000236248"/>
    </source>
</evidence>
<evidence type="ECO:0000313" key="4">
    <source>
        <dbReference type="EMBL" id="SPC34898.1"/>
    </source>
</evidence>
<keyword evidence="5" id="KW-1185">Reference proteome</keyword>